<sequence length="92" mass="10970">MLIAMMANTYQVVSETQKEWLRQWAKIILVIEQTVTTSERKKQLINYSRPMKDGRRALEKEKEEIQEQKEEIKNRHISIVQKNLSDRQAKAL</sequence>
<evidence type="ECO:0000313" key="3">
    <source>
        <dbReference type="EMBL" id="CAD5125667.1"/>
    </source>
</evidence>
<reference evidence="3 4" key="1">
    <citation type="submission" date="2020-08" db="EMBL/GenBank/DDBJ databases">
        <authorList>
            <person name="Hejnol A."/>
        </authorList>
    </citation>
    <scope>NUCLEOTIDE SEQUENCE [LARGE SCALE GENOMIC DNA]</scope>
</reference>
<dbReference type="PANTHER" id="PTHR10582">
    <property type="entry name" value="TRANSIENT RECEPTOR POTENTIAL ION CHANNEL PROTEIN"/>
    <property type="match status" value="1"/>
</dbReference>
<evidence type="ECO:0000313" key="4">
    <source>
        <dbReference type="Proteomes" id="UP000549394"/>
    </source>
</evidence>
<dbReference type="PANTHER" id="PTHR10582:SF28">
    <property type="entry name" value="NANCHUNG, ISOFORM B"/>
    <property type="match status" value="1"/>
</dbReference>
<dbReference type="OrthoDB" id="533508at2759"/>
<comment type="caution">
    <text evidence="3">The sequence shown here is derived from an EMBL/GenBank/DDBJ whole genome shotgun (WGS) entry which is preliminary data.</text>
</comment>
<evidence type="ECO:0000256" key="2">
    <source>
        <dbReference type="SAM" id="Coils"/>
    </source>
</evidence>
<gene>
    <name evidence="3" type="ORF">DGYR_LOCUS13013</name>
</gene>
<name>A0A7I8WBX3_9ANNE</name>
<dbReference type="AlphaFoldDB" id="A0A7I8WBX3"/>
<keyword evidence="1" id="KW-0677">Repeat</keyword>
<keyword evidence="2" id="KW-0175">Coiled coil</keyword>
<dbReference type="GO" id="GO:0005886">
    <property type="term" value="C:plasma membrane"/>
    <property type="evidence" value="ECO:0007669"/>
    <property type="project" value="TreeGrafter"/>
</dbReference>
<feature type="coiled-coil region" evidence="2">
    <location>
        <begin position="51"/>
        <end position="82"/>
    </location>
</feature>
<evidence type="ECO:0000256" key="1">
    <source>
        <dbReference type="ARBA" id="ARBA00022737"/>
    </source>
</evidence>
<dbReference type="InterPro" id="IPR024862">
    <property type="entry name" value="TRPV"/>
</dbReference>
<dbReference type="GO" id="GO:0005262">
    <property type="term" value="F:calcium channel activity"/>
    <property type="evidence" value="ECO:0007669"/>
    <property type="project" value="TreeGrafter"/>
</dbReference>
<proteinExistence type="predicted"/>
<keyword evidence="4" id="KW-1185">Reference proteome</keyword>
<organism evidence="3 4">
    <name type="scientific">Dimorphilus gyrociliatus</name>
    <dbReference type="NCBI Taxonomy" id="2664684"/>
    <lineage>
        <taxon>Eukaryota</taxon>
        <taxon>Metazoa</taxon>
        <taxon>Spiralia</taxon>
        <taxon>Lophotrochozoa</taxon>
        <taxon>Annelida</taxon>
        <taxon>Polychaeta</taxon>
        <taxon>Polychaeta incertae sedis</taxon>
        <taxon>Dinophilidae</taxon>
        <taxon>Dimorphilus</taxon>
    </lineage>
</organism>
<dbReference type="GO" id="GO:0098703">
    <property type="term" value="P:calcium ion import across plasma membrane"/>
    <property type="evidence" value="ECO:0007669"/>
    <property type="project" value="TreeGrafter"/>
</dbReference>
<accession>A0A7I8WBX3</accession>
<dbReference type="Proteomes" id="UP000549394">
    <property type="component" value="Unassembled WGS sequence"/>
</dbReference>
<dbReference type="EMBL" id="CAJFCJ010000028">
    <property type="protein sequence ID" value="CAD5125667.1"/>
    <property type="molecule type" value="Genomic_DNA"/>
</dbReference>
<protein>
    <submittedName>
        <fullName evidence="3">DgyrCDS13868</fullName>
    </submittedName>
</protein>